<keyword evidence="5" id="KW-1185">Reference proteome</keyword>
<comment type="function">
    <text evidence="3">Required for maturation of urease via the functional incorporation of the urease nickel metallocenter.</text>
</comment>
<dbReference type="GO" id="GO:0005737">
    <property type="term" value="C:cytoplasm"/>
    <property type="evidence" value="ECO:0007669"/>
    <property type="project" value="UniProtKB-SubCell"/>
</dbReference>
<comment type="subcellular location">
    <subcellularLocation>
        <location evidence="3">Cytoplasm</location>
    </subcellularLocation>
</comment>
<dbReference type="STRING" id="307486.GCA_000807215_01657"/>
<dbReference type="OrthoDB" id="9798842at2"/>
<evidence type="ECO:0000313" key="4">
    <source>
        <dbReference type="EMBL" id="TSE30510.1"/>
    </source>
</evidence>
<keyword evidence="2 3" id="KW-0143">Chaperone</keyword>
<evidence type="ECO:0000256" key="3">
    <source>
        <dbReference type="HAMAP-Rule" id="MF_01384"/>
    </source>
</evidence>
<dbReference type="Pfam" id="PF01774">
    <property type="entry name" value="UreD"/>
    <property type="match status" value="1"/>
</dbReference>
<sequence>MNAPSWTARLRLDFWRDAAATRLRFRHEGPLRVFKTLYPEGDAVCHTVIVHPPGGIVQGDRLDIAVDAGPDTHAVITTPGATRFYRCEHGDSRQTTQLHVGAHARLEWLPQETIVYPGVRGANRLCWTLHESASLITWDVLSLGLPASGLSYTAGRFEQTIAWPGVWLDQGCLDGSDQRLLTSPLGWGGCACLGTLVYASGSPLPTATRESWLAAIREGLPWNAEIRAAATSPDARLIVVRALAPLTEPIFRSLESTWARLRQLAWGMTAPPLRSWRV</sequence>
<dbReference type="RefSeq" id="WP_143898156.1">
    <property type="nucleotide sequence ID" value="NZ_CP083911.1"/>
</dbReference>
<comment type="subunit">
    <text evidence="3">UreD, UreF and UreG form a complex that acts as a GTP-hydrolysis-dependent molecular chaperone, activating the urease apoprotein by helping to assemble the nickel containing metallocenter of UreC. The UreE protein probably delivers the nickel.</text>
</comment>
<keyword evidence="3" id="KW-0996">Nickel insertion</keyword>
<dbReference type="AlphaFoldDB" id="A0A554X3T7"/>
<dbReference type="PANTHER" id="PTHR33643:SF1">
    <property type="entry name" value="UREASE ACCESSORY PROTEIN D"/>
    <property type="match status" value="1"/>
</dbReference>
<gene>
    <name evidence="3 4" type="primary">ureD</name>
    <name evidence="4" type="ORF">Ttaiw_01905</name>
</gene>
<dbReference type="PANTHER" id="PTHR33643">
    <property type="entry name" value="UREASE ACCESSORY PROTEIN D"/>
    <property type="match status" value="1"/>
</dbReference>
<evidence type="ECO:0000256" key="1">
    <source>
        <dbReference type="ARBA" id="ARBA00007177"/>
    </source>
</evidence>
<dbReference type="InterPro" id="IPR002669">
    <property type="entry name" value="UreD"/>
</dbReference>
<comment type="caution">
    <text evidence="4">The sequence shown here is derived from an EMBL/GenBank/DDBJ whole genome shotgun (WGS) entry which is preliminary data.</text>
</comment>
<dbReference type="GO" id="GO:0016151">
    <property type="term" value="F:nickel cation binding"/>
    <property type="evidence" value="ECO:0007669"/>
    <property type="project" value="UniProtKB-UniRule"/>
</dbReference>
<accession>A0A554X3T7</accession>
<keyword evidence="3" id="KW-0963">Cytoplasm</keyword>
<organism evidence="4 5">
    <name type="scientific">Tepidimonas taiwanensis</name>
    <dbReference type="NCBI Taxonomy" id="307486"/>
    <lineage>
        <taxon>Bacteria</taxon>
        <taxon>Pseudomonadati</taxon>
        <taxon>Pseudomonadota</taxon>
        <taxon>Betaproteobacteria</taxon>
        <taxon>Burkholderiales</taxon>
        <taxon>Tepidimonas</taxon>
    </lineage>
</organism>
<evidence type="ECO:0000256" key="2">
    <source>
        <dbReference type="ARBA" id="ARBA00023186"/>
    </source>
</evidence>
<dbReference type="HAMAP" id="MF_01384">
    <property type="entry name" value="UreD"/>
    <property type="match status" value="1"/>
</dbReference>
<protein>
    <recommendedName>
        <fullName evidence="3">Urease accessory protein UreD</fullName>
    </recommendedName>
</protein>
<evidence type="ECO:0000313" key="5">
    <source>
        <dbReference type="Proteomes" id="UP000317763"/>
    </source>
</evidence>
<dbReference type="Proteomes" id="UP000317763">
    <property type="component" value="Unassembled WGS sequence"/>
</dbReference>
<name>A0A554X3T7_9BURK</name>
<proteinExistence type="inferred from homology"/>
<reference evidence="4 5" key="1">
    <citation type="submission" date="2019-07" db="EMBL/GenBank/DDBJ databases">
        <title>Tepidimonas taiwanensis I1-1 draft genome.</title>
        <authorList>
            <person name="Da Costa M.S."/>
            <person name="Froufe H.J.C."/>
            <person name="Egas C."/>
            <person name="Albuquerque L."/>
        </authorList>
    </citation>
    <scope>NUCLEOTIDE SEQUENCE [LARGE SCALE GENOMIC DNA]</scope>
    <source>
        <strain evidence="4 5">I1-1</strain>
    </source>
</reference>
<dbReference type="EMBL" id="VJOM01000022">
    <property type="protein sequence ID" value="TSE30510.1"/>
    <property type="molecule type" value="Genomic_DNA"/>
</dbReference>
<comment type="similarity">
    <text evidence="1 3">Belongs to the UreD family.</text>
</comment>